<dbReference type="GO" id="GO:0000423">
    <property type="term" value="P:mitophagy"/>
    <property type="evidence" value="ECO:0007669"/>
    <property type="project" value="UniProtKB-ARBA"/>
</dbReference>
<dbReference type="EMBL" id="JAIZAY010000005">
    <property type="protein sequence ID" value="KAJ8042315.1"/>
    <property type="molecule type" value="Genomic_DNA"/>
</dbReference>
<dbReference type="Proteomes" id="UP001152320">
    <property type="component" value="Chromosome 5"/>
</dbReference>
<dbReference type="InterPro" id="IPR051557">
    <property type="entry name" value="NipSnap_domain"/>
</dbReference>
<dbReference type="AlphaFoldDB" id="A0A9Q1HDU3"/>
<evidence type="ECO:0000256" key="1">
    <source>
        <dbReference type="ARBA" id="ARBA00005291"/>
    </source>
</evidence>
<name>A0A9Q1HDU3_HOLLE</name>
<evidence type="ECO:0000313" key="3">
    <source>
        <dbReference type="EMBL" id="KAJ8042315.1"/>
    </source>
</evidence>
<dbReference type="Pfam" id="PF07978">
    <property type="entry name" value="NIPSNAP"/>
    <property type="match status" value="1"/>
</dbReference>
<dbReference type="GO" id="GO:0005739">
    <property type="term" value="C:mitochondrion"/>
    <property type="evidence" value="ECO:0007669"/>
    <property type="project" value="TreeGrafter"/>
</dbReference>
<dbReference type="SUPFAM" id="SSF54909">
    <property type="entry name" value="Dimeric alpha+beta barrel"/>
    <property type="match status" value="2"/>
</dbReference>
<accession>A0A9Q1HDU3</accession>
<dbReference type="Gene3D" id="3.30.70.100">
    <property type="match status" value="2"/>
</dbReference>
<organism evidence="3 4">
    <name type="scientific">Holothuria leucospilota</name>
    <name type="common">Black long sea cucumber</name>
    <name type="synonym">Mertensiothuria leucospilota</name>
    <dbReference type="NCBI Taxonomy" id="206669"/>
    <lineage>
        <taxon>Eukaryota</taxon>
        <taxon>Metazoa</taxon>
        <taxon>Echinodermata</taxon>
        <taxon>Eleutherozoa</taxon>
        <taxon>Echinozoa</taxon>
        <taxon>Holothuroidea</taxon>
        <taxon>Aspidochirotacea</taxon>
        <taxon>Aspidochirotida</taxon>
        <taxon>Holothuriidae</taxon>
        <taxon>Holothuria</taxon>
    </lineage>
</organism>
<protein>
    <submittedName>
        <fullName evidence="3">Protein NipSnap-like 3A</fullName>
    </submittedName>
</protein>
<dbReference type="PANTHER" id="PTHR21017">
    <property type="entry name" value="NIPSNAP-RELATED"/>
    <property type="match status" value="1"/>
</dbReference>
<gene>
    <name evidence="3" type="ORF">HOLleu_13338</name>
</gene>
<evidence type="ECO:0000313" key="4">
    <source>
        <dbReference type="Proteomes" id="UP001152320"/>
    </source>
</evidence>
<evidence type="ECO:0000259" key="2">
    <source>
        <dbReference type="Pfam" id="PF07978"/>
    </source>
</evidence>
<reference evidence="3" key="1">
    <citation type="submission" date="2021-10" db="EMBL/GenBank/DDBJ databases">
        <title>Tropical sea cucumber genome reveals ecological adaptation and Cuvierian tubules defense mechanism.</title>
        <authorList>
            <person name="Chen T."/>
        </authorList>
    </citation>
    <scope>NUCLEOTIDE SEQUENCE</scope>
    <source>
        <strain evidence="3">Nanhai2018</strain>
        <tissue evidence="3">Muscle</tissue>
    </source>
</reference>
<dbReference type="PANTHER" id="PTHR21017:SF19">
    <property type="entry name" value="PROTEIN NIPSNAP HOMOLOG 3B"/>
    <property type="match status" value="1"/>
</dbReference>
<sequence length="244" mass="27319">MFRAVACSRQILTRLTGGSNVASISSSAYCNKIYELRTYNIKPTCMGDYLQLTKDKFHLRTAHSKVVGFWITELGGVNEAVHLWEYDSLSHRASVRAALAKDNNWMEQYLSKAFQYFEKQHNELVTPLQALAPSPFKEGGVYELCAINTKSGSSKNLLEQVKKMTTVQEGILQENQSGKLISLLTTQIGQNNIVYQLWNYGKIDDLLTCKDAMNDHPSSEGIKSVIQSVQTKLLVPLLPISPLT</sequence>
<keyword evidence="4" id="KW-1185">Reference proteome</keyword>
<dbReference type="InterPro" id="IPR012577">
    <property type="entry name" value="NIPSNAP"/>
</dbReference>
<dbReference type="OrthoDB" id="10262843at2759"/>
<feature type="domain" description="NIPSNAP" evidence="2">
    <location>
        <begin position="34"/>
        <end position="129"/>
    </location>
</feature>
<dbReference type="InterPro" id="IPR011008">
    <property type="entry name" value="Dimeric_a/b-barrel"/>
</dbReference>
<comment type="caution">
    <text evidence="3">The sequence shown here is derived from an EMBL/GenBank/DDBJ whole genome shotgun (WGS) entry which is preliminary data.</text>
</comment>
<proteinExistence type="inferred from homology"/>
<comment type="similarity">
    <text evidence="1">Belongs to the NipSnap family.</text>
</comment>